<evidence type="ECO:0000313" key="3">
    <source>
        <dbReference type="Proteomes" id="UP000245624"/>
    </source>
</evidence>
<sequence length="98" mass="11534">MDMEMFMIIGILTGSMIVLLKHWPLLLLQVIYLIMAGFTDGLLFVILFIGQILFGFWILYRLFMAVDYDYTLQMDQIEVIPQKYTKGGKLGRKRNFLF</sequence>
<proteinExistence type="predicted"/>
<reference evidence="2 3" key="1">
    <citation type="submission" date="2018-05" db="EMBL/GenBank/DDBJ databases">
        <title>Genomic analysis of Gracilibacillus dipsosauri DD1 reveals novel features of a salt-tolerant amylase.</title>
        <authorList>
            <person name="Deutch C.E."/>
            <person name="Yang S."/>
        </authorList>
    </citation>
    <scope>NUCLEOTIDE SEQUENCE [LARGE SCALE GENOMIC DNA]</scope>
    <source>
        <strain evidence="2 3">DD1</strain>
    </source>
</reference>
<protein>
    <submittedName>
        <fullName evidence="2">Uncharacterized protein</fullName>
    </submittedName>
</protein>
<comment type="caution">
    <text evidence="2">The sequence shown here is derived from an EMBL/GenBank/DDBJ whole genome shotgun (WGS) entry which is preliminary data.</text>
</comment>
<evidence type="ECO:0000256" key="1">
    <source>
        <dbReference type="SAM" id="Phobius"/>
    </source>
</evidence>
<keyword evidence="1" id="KW-0472">Membrane</keyword>
<dbReference type="OrthoDB" id="2974444at2"/>
<dbReference type="RefSeq" id="WP_109983741.1">
    <property type="nucleotide sequence ID" value="NZ_JAJUIE010000010.1"/>
</dbReference>
<feature type="transmembrane region" description="Helical" evidence="1">
    <location>
        <begin position="6"/>
        <end position="34"/>
    </location>
</feature>
<keyword evidence="1" id="KW-1133">Transmembrane helix</keyword>
<evidence type="ECO:0000313" key="2">
    <source>
        <dbReference type="EMBL" id="PWU69513.1"/>
    </source>
</evidence>
<name>A0A317L1W5_9BACI</name>
<keyword evidence="3" id="KW-1185">Reference proteome</keyword>
<dbReference type="AlphaFoldDB" id="A0A317L1W5"/>
<organism evidence="2 3">
    <name type="scientific">Gracilibacillus dipsosauri</name>
    <dbReference type="NCBI Taxonomy" id="178340"/>
    <lineage>
        <taxon>Bacteria</taxon>
        <taxon>Bacillati</taxon>
        <taxon>Bacillota</taxon>
        <taxon>Bacilli</taxon>
        <taxon>Bacillales</taxon>
        <taxon>Bacillaceae</taxon>
        <taxon>Gracilibacillus</taxon>
    </lineage>
</organism>
<gene>
    <name evidence="2" type="ORF">DLJ74_05950</name>
</gene>
<feature type="transmembrane region" description="Helical" evidence="1">
    <location>
        <begin position="41"/>
        <end position="60"/>
    </location>
</feature>
<dbReference type="EMBL" id="QGTD01000005">
    <property type="protein sequence ID" value="PWU69513.1"/>
    <property type="molecule type" value="Genomic_DNA"/>
</dbReference>
<accession>A0A317L1W5</accession>
<keyword evidence="1" id="KW-0812">Transmembrane</keyword>
<dbReference type="Proteomes" id="UP000245624">
    <property type="component" value="Unassembled WGS sequence"/>
</dbReference>